<dbReference type="EMBL" id="DWYY01000025">
    <property type="protein sequence ID" value="HJA91875.1"/>
    <property type="molecule type" value="Genomic_DNA"/>
</dbReference>
<organism evidence="1 2">
    <name type="scientific">Candidatus Eisenbergiella merdipullorum</name>
    <dbReference type="NCBI Taxonomy" id="2838553"/>
    <lineage>
        <taxon>Bacteria</taxon>
        <taxon>Bacillati</taxon>
        <taxon>Bacillota</taxon>
        <taxon>Clostridia</taxon>
        <taxon>Lachnospirales</taxon>
        <taxon>Lachnospiraceae</taxon>
        <taxon>Eisenbergiella</taxon>
    </lineage>
</organism>
<reference evidence="1" key="1">
    <citation type="journal article" date="2021" name="PeerJ">
        <title>Extensive microbial diversity within the chicken gut microbiome revealed by metagenomics and culture.</title>
        <authorList>
            <person name="Gilroy R."/>
            <person name="Ravi A."/>
            <person name="Getino M."/>
            <person name="Pursley I."/>
            <person name="Horton D.L."/>
            <person name="Alikhan N.F."/>
            <person name="Baker D."/>
            <person name="Gharbi K."/>
            <person name="Hall N."/>
            <person name="Watson M."/>
            <person name="Adriaenssens E.M."/>
            <person name="Foster-Nyarko E."/>
            <person name="Jarju S."/>
            <person name="Secka A."/>
            <person name="Antonio M."/>
            <person name="Oren A."/>
            <person name="Chaudhuri R.R."/>
            <person name="La Ragione R."/>
            <person name="Hildebrand F."/>
            <person name="Pallen M.J."/>
        </authorList>
    </citation>
    <scope>NUCLEOTIDE SEQUENCE</scope>
    <source>
        <strain evidence="1">CHK179-7159</strain>
    </source>
</reference>
<proteinExistence type="predicted"/>
<protein>
    <submittedName>
        <fullName evidence="1">Uncharacterized protein</fullName>
    </submittedName>
</protein>
<evidence type="ECO:0000313" key="1">
    <source>
        <dbReference type="EMBL" id="HJA91875.1"/>
    </source>
</evidence>
<sequence length="157" mass="17608">YTVSVQPCLTCTARADNFVPGIGTVGFSQETDPVFHERFGPLVIKRENHMFLAYLDHLDGMTIRPGEVKNLMLTVEASAFSLQQWLNIHIYGAEGVEVRPGRRLSLPLQCTLGSPAKIPLELYAEQLPEGQIELLIDISLEGRHSYEVIKTRLFVMP</sequence>
<comment type="caution">
    <text evidence="1">The sequence shown here is derived from an EMBL/GenBank/DDBJ whole genome shotgun (WGS) entry which is preliminary data.</text>
</comment>
<dbReference type="Proteomes" id="UP000886858">
    <property type="component" value="Unassembled WGS sequence"/>
</dbReference>
<dbReference type="AlphaFoldDB" id="A0A9D2KZX9"/>
<gene>
    <name evidence="1" type="ORF">H9717_01945</name>
</gene>
<name>A0A9D2KZX9_9FIRM</name>
<feature type="non-terminal residue" evidence="1">
    <location>
        <position position="1"/>
    </location>
</feature>
<accession>A0A9D2KZX9</accession>
<evidence type="ECO:0000313" key="2">
    <source>
        <dbReference type="Proteomes" id="UP000886858"/>
    </source>
</evidence>
<reference evidence="1" key="2">
    <citation type="submission" date="2021-04" db="EMBL/GenBank/DDBJ databases">
        <authorList>
            <person name="Gilroy R."/>
        </authorList>
    </citation>
    <scope>NUCLEOTIDE SEQUENCE</scope>
    <source>
        <strain evidence="1">CHK179-7159</strain>
    </source>
</reference>